<comment type="caution">
    <text evidence="2">The sequence shown here is derived from an EMBL/GenBank/DDBJ whole genome shotgun (WGS) entry which is preliminary data.</text>
</comment>
<feature type="domain" description="Phosphotyrosine protein phosphatase I" evidence="1">
    <location>
        <begin position="22"/>
        <end position="210"/>
    </location>
</feature>
<proteinExistence type="predicted"/>
<dbReference type="InterPro" id="IPR023485">
    <property type="entry name" value="Ptyr_pPase"/>
</dbReference>
<evidence type="ECO:0000313" key="2">
    <source>
        <dbReference type="EMBL" id="GAA4777207.1"/>
    </source>
</evidence>
<dbReference type="SUPFAM" id="SSF52788">
    <property type="entry name" value="Phosphotyrosine protein phosphatases I"/>
    <property type="match status" value="1"/>
</dbReference>
<evidence type="ECO:0000313" key="3">
    <source>
        <dbReference type="Proteomes" id="UP001501645"/>
    </source>
</evidence>
<dbReference type="Proteomes" id="UP001501645">
    <property type="component" value="Unassembled WGS sequence"/>
</dbReference>
<sequence>MPLSSIVERLRRSQAEGPAGPFRVLLLCTGNLCRSRIAESLLAHRLGAVVDAGSLIVESAGTRPASGVSQPGAVREEIERLGGAIDDAPPRGLDDVVLAQVDLVLTMTRGQRTAAVRRAPRLVRRAFTLPEYAHLVASLAERPPAQWHPGGGDAEVLRRMTEAAARRRGAVAPSPDAAAIEIADPFGGERPGYRDAADRIDGEVALLAETFVKLRGRNTGRTVR</sequence>
<dbReference type="RefSeq" id="WP_345439184.1">
    <property type="nucleotide sequence ID" value="NZ_BAABKO010000004.1"/>
</dbReference>
<keyword evidence="3" id="KW-1185">Reference proteome</keyword>
<protein>
    <submittedName>
        <fullName evidence="2">Low molecular weight phosphatase family protein</fullName>
    </submittedName>
</protein>
<accession>A0ABP9A9Q5</accession>
<dbReference type="EMBL" id="BAABKO010000004">
    <property type="protein sequence ID" value="GAA4777207.1"/>
    <property type="molecule type" value="Genomic_DNA"/>
</dbReference>
<name>A0ABP9A9Q5_9MICO</name>
<evidence type="ECO:0000259" key="1">
    <source>
        <dbReference type="SMART" id="SM00226"/>
    </source>
</evidence>
<dbReference type="Pfam" id="PF01451">
    <property type="entry name" value="LMWPc"/>
    <property type="match status" value="1"/>
</dbReference>
<organism evidence="2 3">
    <name type="scientific">Microbacterium gilvum</name>
    <dbReference type="NCBI Taxonomy" id="1336204"/>
    <lineage>
        <taxon>Bacteria</taxon>
        <taxon>Bacillati</taxon>
        <taxon>Actinomycetota</taxon>
        <taxon>Actinomycetes</taxon>
        <taxon>Micrococcales</taxon>
        <taxon>Microbacteriaceae</taxon>
        <taxon>Microbacterium</taxon>
    </lineage>
</organism>
<reference evidence="3" key="1">
    <citation type="journal article" date="2019" name="Int. J. Syst. Evol. Microbiol.">
        <title>The Global Catalogue of Microorganisms (GCM) 10K type strain sequencing project: providing services to taxonomists for standard genome sequencing and annotation.</title>
        <authorList>
            <consortium name="The Broad Institute Genomics Platform"/>
            <consortium name="The Broad Institute Genome Sequencing Center for Infectious Disease"/>
            <person name="Wu L."/>
            <person name="Ma J."/>
        </authorList>
    </citation>
    <scope>NUCLEOTIDE SEQUENCE [LARGE SCALE GENOMIC DNA]</scope>
    <source>
        <strain evidence="3">JCM 18537</strain>
    </source>
</reference>
<dbReference type="InterPro" id="IPR036196">
    <property type="entry name" value="Ptyr_pPase_sf"/>
</dbReference>
<gene>
    <name evidence="2" type="ORF">GCM10023351_22440</name>
</gene>
<dbReference type="Gene3D" id="3.40.50.2300">
    <property type="match status" value="1"/>
</dbReference>
<dbReference type="SMART" id="SM00226">
    <property type="entry name" value="LMWPc"/>
    <property type="match status" value="1"/>
</dbReference>